<reference evidence="4 5" key="1">
    <citation type="submission" date="2017-09" db="EMBL/GenBank/DDBJ databases">
        <title>Sequencing the genomes of two abundant thermophiles in Great Basin hot springs: Thermocrinis jamiesonii and novel Chloroflexi Thermoflexus hugenholtzii.</title>
        <authorList>
            <person name="Hedlund B."/>
        </authorList>
    </citation>
    <scope>NUCLEOTIDE SEQUENCE [LARGE SCALE GENOMIC DNA]</scope>
    <source>
        <strain evidence="4 5">G233</strain>
    </source>
</reference>
<organism evidence="4 5">
    <name type="scientific">Tepidiforma thermophila (strain KCTC 52669 / CGMCC 1.13589 / G233)</name>
    <dbReference type="NCBI Taxonomy" id="2761530"/>
    <lineage>
        <taxon>Bacteria</taxon>
        <taxon>Bacillati</taxon>
        <taxon>Chloroflexota</taxon>
        <taxon>Tepidiformia</taxon>
        <taxon>Tepidiformales</taxon>
        <taxon>Tepidiformaceae</taxon>
        <taxon>Tepidiforma</taxon>
    </lineage>
</organism>
<feature type="transmembrane region" description="Helical" evidence="3">
    <location>
        <begin position="6"/>
        <end position="25"/>
    </location>
</feature>
<dbReference type="PANTHER" id="PTHR34703">
    <property type="entry name" value="ANTIPORTER SUBUNIT MNHG2-RELATED"/>
    <property type="match status" value="1"/>
</dbReference>
<dbReference type="EMBL" id="PDJQ01000001">
    <property type="protein sequence ID" value="PFG73883.1"/>
    <property type="molecule type" value="Genomic_DNA"/>
</dbReference>
<dbReference type="AlphaFoldDB" id="A0A2A9HEV8"/>
<protein>
    <submittedName>
        <fullName evidence="4">Multicomponent Na+:H+ antiporter subunit G</fullName>
    </submittedName>
</protein>
<dbReference type="InterPro" id="IPR005133">
    <property type="entry name" value="PhaG_MnhG_YufB"/>
</dbReference>
<keyword evidence="5" id="KW-1185">Reference proteome</keyword>
<keyword evidence="3" id="KW-0472">Membrane</keyword>
<evidence type="ECO:0000256" key="2">
    <source>
        <dbReference type="SAM" id="MobiDB-lite"/>
    </source>
</evidence>
<dbReference type="NCBIfam" id="TIGR01300">
    <property type="entry name" value="CPA3_mnhG_phaG"/>
    <property type="match status" value="1"/>
</dbReference>
<evidence type="ECO:0000256" key="1">
    <source>
        <dbReference type="ARBA" id="ARBA00008404"/>
    </source>
</evidence>
<accession>A0A2A9HEV8</accession>
<proteinExistence type="inferred from homology"/>
<dbReference type="Pfam" id="PF03334">
    <property type="entry name" value="PhaG_MnhG_YufB"/>
    <property type="match status" value="1"/>
</dbReference>
<keyword evidence="3" id="KW-0812">Transmembrane</keyword>
<dbReference type="NCBIfam" id="NF009314">
    <property type="entry name" value="PRK12674.1-2"/>
    <property type="match status" value="1"/>
</dbReference>
<evidence type="ECO:0000256" key="3">
    <source>
        <dbReference type="SAM" id="Phobius"/>
    </source>
</evidence>
<comment type="similarity">
    <text evidence="1">Belongs to the CPA3 antiporters (TC 2.A.63) subunit G family.</text>
</comment>
<evidence type="ECO:0000313" key="5">
    <source>
        <dbReference type="Proteomes" id="UP000223071"/>
    </source>
</evidence>
<dbReference type="Proteomes" id="UP000223071">
    <property type="component" value="Unassembled WGS sequence"/>
</dbReference>
<keyword evidence="3" id="KW-1133">Transmembrane helix</keyword>
<evidence type="ECO:0000313" key="4">
    <source>
        <dbReference type="EMBL" id="PFG73883.1"/>
    </source>
</evidence>
<feature type="region of interest" description="Disordered" evidence="2">
    <location>
        <begin position="128"/>
        <end position="149"/>
    </location>
</feature>
<dbReference type="GO" id="GO:0015385">
    <property type="term" value="F:sodium:proton antiporter activity"/>
    <property type="evidence" value="ECO:0007669"/>
    <property type="project" value="TreeGrafter"/>
</dbReference>
<comment type="caution">
    <text evidence="4">The sequence shown here is derived from an EMBL/GenBank/DDBJ whole genome shotgun (WGS) entry which is preliminary data.</text>
</comment>
<feature type="transmembrane region" description="Helical" evidence="3">
    <location>
        <begin position="66"/>
        <end position="90"/>
    </location>
</feature>
<dbReference type="PANTHER" id="PTHR34703:SF1">
    <property type="entry name" value="ANTIPORTER SUBUNIT MNHG2-RELATED"/>
    <property type="match status" value="1"/>
</dbReference>
<gene>
    <name evidence="4" type="ORF">A9A59_1089</name>
</gene>
<feature type="transmembrane region" description="Helical" evidence="3">
    <location>
        <begin position="37"/>
        <end position="54"/>
    </location>
</feature>
<name>A0A2A9HEV8_TEPT2</name>
<sequence length="149" mass="15467">MADAVVAVLLVAGSGLMFVAALGILRMPDLFTRMQATTKAATLGVGLLLAAAAVEFGELAVTTRVIAAAVFIAMTAPVAAHLLGRAAYFLGVPLWEGSVRDELRGRYNERAHALASMQELLGEERLAPGRATRRGADAPIADQGTPPAT</sequence>
<dbReference type="RefSeq" id="WP_098503315.1">
    <property type="nucleotide sequence ID" value="NZ_PDJQ01000001.1"/>
</dbReference>